<dbReference type="Proteomes" id="UP000069443">
    <property type="component" value="Unassembled WGS sequence"/>
</dbReference>
<accession>A0A100WHP2</accession>
<keyword evidence="1" id="KW-1133">Transmembrane helix</keyword>
<proteinExistence type="predicted"/>
<evidence type="ECO:0008006" key="4">
    <source>
        <dbReference type="Google" id="ProtNLM"/>
    </source>
</evidence>
<feature type="transmembrane region" description="Helical" evidence="1">
    <location>
        <begin position="67"/>
        <end position="97"/>
    </location>
</feature>
<organism evidence="2 3">
    <name type="scientific">Mycolicibacterium canariasense</name>
    <name type="common">Mycobacterium canariasense</name>
    <dbReference type="NCBI Taxonomy" id="228230"/>
    <lineage>
        <taxon>Bacteria</taxon>
        <taxon>Bacillati</taxon>
        <taxon>Actinomycetota</taxon>
        <taxon>Actinomycetes</taxon>
        <taxon>Mycobacteriales</taxon>
        <taxon>Mycobacteriaceae</taxon>
        <taxon>Mycolicibacterium</taxon>
    </lineage>
</organism>
<evidence type="ECO:0000256" key="1">
    <source>
        <dbReference type="SAM" id="Phobius"/>
    </source>
</evidence>
<keyword evidence="3" id="KW-1185">Reference proteome</keyword>
<sequence length="115" mass="12857">MNLGYAVLVLVIYTLVAARVTQFVNADSLIDPLRLAVLRRARDEGRSMKERERWATLHEFAACPWCISIWVGIFTAWIPVVIIGWPLWWCPLILLAVSHLVGVGARLTTGGGDKD</sequence>
<dbReference type="OrthoDB" id="3787848at2"/>
<dbReference type="RefSeq" id="WP_062659582.1">
    <property type="nucleotide sequence ID" value="NZ_BCSY01000111.1"/>
</dbReference>
<evidence type="ECO:0000313" key="2">
    <source>
        <dbReference type="EMBL" id="GAS98812.1"/>
    </source>
</evidence>
<dbReference type="AlphaFoldDB" id="A0A100WHP2"/>
<keyword evidence="1" id="KW-0812">Transmembrane</keyword>
<dbReference type="Pfam" id="PF07098">
    <property type="entry name" value="DUF1360"/>
    <property type="match status" value="1"/>
</dbReference>
<reference evidence="3" key="2">
    <citation type="submission" date="2016-02" db="EMBL/GenBank/DDBJ databases">
        <title>Draft genome sequence of five rapidly growing Mycobacterium species.</title>
        <authorList>
            <person name="Katahira K."/>
            <person name="Gotou Y."/>
            <person name="Iida K."/>
            <person name="Ogura Y."/>
            <person name="Hayashi T."/>
        </authorList>
    </citation>
    <scope>NUCLEOTIDE SEQUENCE [LARGE SCALE GENOMIC DNA]</scope>
    <source>
        <strain evidence="3">JCM15298</strain>
    </source>
</reference>
<reference evidence="3" key="1">
    <citation type="journal article" date="2016" name="Genome Announc.">
        <title>Draft Genome Sequences of Five Rapidly Growing Mycobacterium Species, M. thermoresistibile, M. fortuitum subsp. acetamidolyticum, M. canariasense, M. brisbanense, and M. novocastrense.</title>
        <authorList>
            <person name="Katahira K."/>
            <person name="Ogura Y."/>
            <person name="Gotoh Y."/>
            <person name="Hayashi T."/>
        </authorList>
    </citation>
    <scope>NUCLEOTIDE SEQUENCE [LARGE SCALE GENOMIC DNA]</scope>
    <source>
        <strain evidence="3">JCM15298</strain>
    </source>
</reference>
<comment type="caution">
    <text evidence="2">The sequence shown here is derived from an EMBL/GenBank/DDBJ whole genome shotgun (WGS) entry which is preliminary data.</text>
</comment>
<evidence type="ECO:0000313" key="3">
    <source>
        <dbReference type="Proteomes" id="UP000069443"/>
    </source>
</evidence>
<keyword evidence="1" id="KW-0472">Membrane</keyword>
<name>A0A100WHP2_MYCCR</name>
<protein>
    <recommendedName>
        <fullName evidence="4">DUF1360 domain-containing protein</fullName>
    </recommendedName>
</protein>
<gene>
    <name evidence="2" type="ORF">RMCC_5777</name>
</gene>
<dbReference type="STRING" id="228230.RMCC_5777"/>
<dbReference type="InterPro" id="IPR010773">
    <property type="entry name" value="Mycophage_PG1_Gp7"/>
</dbReference>
<dbReference type="EMBL" id="BCSY01000111">
    <property type="protein sequence ID" value="GAS98812.1"/>
    <property type="molecule type" value="Genomic_DNA"/>
</dbReference>